<accession>A0ABS1T2E3</accession>
<dbReference type="SMART" id="SM00052">
    <property type="entry name" value="EAL"/>
    <property type="match status" value="1"/>
</dbReference>
<dbReference type="CDD" id="cd01948">
    <property type="entry name" value="EAL"/>
    <property type="match status" value="1"/>
</dbReference>
<feature type="transmembrane region" description="Helical" evidence="1">
    <location>
        <begin position="230"/>
        <end position="252"/>
    </location>
</feature>
<keyword evidence="1" id="KW-0812">Transmembrane</keyword>
<keyword evidence="1" id="KW-1133">Transmembrane helix</keyword>
<organism evidence="3 4">
    <name type="scientific">Shewanella schlegeliana</name>
    <dbReference type="NCBI Taxonomy" id="190308"/>
    <lineage>
        <taxon>Bacteria</taxon>
        <taxon>Pseudomonadati</taxon>
        <taxon>Pseudomonadota</taxon>
        <taxon>Gammaproteobacteria</taxon>
        <taxon>Alteromonadales</taxon>
        <taxon>Shewanellaceae</taxon>
        <taxon>Shewanella</taxon>
    </lineage>
</organism>
<proteinExistence type="predicted"/>
<keyword evidence="4" id="KW-1185">Reference proteome</keyword>
<dbReference type="Gene3D" id="3.20.20.450">
    <property type="entry name" value="EAL domain"/>
    <property type="match status" value="1"/>
</dbReference>
<gene>
    <name evidence="3" type="ORF">JMA39_17875</name>
</gene>
<evidence type="ECO:0000256" key="1">
    <source>
        <dbReference type="SAM" id="Phobius"/>
    </source>
</evidence>
<dbReference type="InterPro" id="IPR050706">
    <property type="entry name" value="Cyclic-di-GMP_PDE-like"/>
</dbReference>
<dbReference type="PANTHER" id="PTHR33121:SF70">
    <property type="entry name" value="SIGNALING PROTEIN YKOW"/>
    <property type="match status" value="1"/>
</dbReference>
<dbReference type="InterPro" id="IPR001633">
    <property type="entry name" value="EAL_dom"/>
</dbReference>
<feature type="domain" description="EAL" evidence="2">
    <location>
        <begin position="258"/>
        <end position="509"/>
    </location>
</feature>
<dbReference type="PROSITE" id="PS50883">
    <property type="entry name" value="EAL"/>
    <property type="match status" value="1"/>
</dbReference>
<sequence>MAMPSKFKYNSQYAIKSLILGLFFIVLLAISLGLSHYLVTQQLTAVAVQLDGEYQQRLLAAKAQMKEVQAMLQEEQETHCSEETIKLLKQKLFMQNTQPVPWVKFNDENIICSAIGRWPVPPGGIQLNRDIDGNGLVKATDARTFNKQKTIYASTTDSSAKIFVPVQSADAINKILAVCQMCGGLSIKVSGHDWVSRNAHIPPLSSIKYQAKNSNFEYTLIANENAKTQLWLTVFLLLLVPSALLGCILYLFRERLQKFYWHRRFVSGLKREAFYLAYQPIIDSENEQIFAVETLLRWRKKNGECRETSSYIKILEQDSVMPQLTKWMIKTALSELKSLLRSNQIARCSINVSAKQIEQQDLLPYLQLLANNGYPVDQLCFELTERQPIESLQVIREFIAGCKQLGCRIKLDDMGVGYGGGLLIQQLEFDCLKINKAFIKMILSEQNQPFLIRSYIAIAREMNINLIAEGVETREQALYLQELGIHLHQGWLYSKALPATELRTYLLNS</sequence>
<protein>
    <submittedName>
        <fullName evidence="3">EAL domain-containing protein</fullName>
    </submittedName>
</protein>
<dbReference type="EMBL" id="JAESVD010000012">
    <property type="protein sequence ID" value="MBL4914969.1"/>
    <property type="molecule type" value="Genomic_DNA"/>
</dbReference>
<evidence type="ECO:0000259" key="2">
    <source>
        <dbReference type="PROSITE" id="PS50883"/>
    </source>
</evidence>
<evidence type="ECO:0000313" key="4">
    <source>
        <dbReference type="Proteomes" id="UP000604898"/>
    </source>
</evidence>
<comment type="caution">
    <text evidence="3">The sequence shown here is derived from an EMBL/GenBank/DDBJ whole genome shotgun (WGS) entry which is preliminary data.</text>
</comment>
<evidence type="ECO:0000313" key="3">
    <source>
        <dbReference type="EMBL" id="MBL4914969.1"/>
    </source>
</evidence>
<dbReference type="InterPro" id="IPR035919">
    <property type="entry name" value="EAL_sf"/>
</dbReference>
<name>A0ABS1T2E3_9GAMM</name>
<reference evidence="3 4" key="1">
    <citation type="submission" date="2021-01" db="EMBL/GenBank/DDBJ databases">
        <title>Genome sequence of Shewanella schlegeliana JCM 11561.</title>
        <authorList>
            <person name="Zhang H."/>
            <person name="Li C."/>
        </authorList>
    </citation>
    <scope>NUCLEOTIDE SEQUENCE [LARGE SCALE GENOMIC DNA]</scope>
    <source>
        <strain evidence="3 4">JCM 11561</strain>
    </source>
</reference>
<dbReference type="PANTHER" id="PTHR33121">
    <property type="entry name" value="CYCLIC DI-GMP PHOSPHODIESTERASE PDEF"/>
    <property type="match status" value="1"/>
</dbReference>
<dbReference type="SUPFAM" id="SSF141868">
    <property type="entry name" value="EAL domain-like"/>
    <property type="match status" value="1"/>
</dbReference>
<dbReference type="Proteomes" id="UP000604898">
    <property type="component" value="Unassembled WGS sequence"/>
</dbReference>
<keyword evidence="1" id="KW-0472">Membrane</keyword>
<dbReference type="Pfam" id="PF00563">
    <property type="entry name" value="EAL"/>
    <property type="match status" value="1"/>
</dbReference>